<organism evidence="2 3">
    <name type="scientific">Psychrosphaera haliotis</name>
    <dbReference type="NCBI Taxonomy" id="555083"/>
    <lineage>
        <taxon>Bacteria</taxon>
        <taxon>Pseudomonadati</taxon>
        <taxon>Pseudomonadota</taxon>
        <taxon>Gammaproteobacteria</taxon>
        <taxon>Alteromonadales</taxon>
        <taxon>Pseudoalteromonadaceae</taxon>
        <taxon>Psychrosphaera</taxon>
    </lineage>
</organism>
<name>A0A6N8F988_9GAMM</name>
<dbReference type="OrthoDB" id="10010643at2"/>
<evidence type="ECO:0000313" key="2">
    <source>
        <dbReference type="EMBL" id="MUH71999.1"/>
    </source>
</evidence>
<keyword evidence="3" id="KW-1185">Reference proteome</keyword>
<keyword evidence="1" id="KW-0812">Transmembrane</keyword>
<dbReference type="InterPro" id="IPR031876">
    <property type="entry name" value="DUF4760"/>
</dbReference>
<evidence type="ECO:0000256" key="1">
    <source>
        <dbReference type="SAM" id="Phobius"/>
    </source>
</evidence>
<evidence type="ECO:0000313" key="3">
    <source>
        <dbReference type="Proteomes" id="UP000439994"/>
    </source>
</evidence>
<accession>A0A6N8F988</accession>
<dbReference type="Proteomes" id="UP000439994">
    <property type="component" value="Unassembled WGS sequence"/>
</dbReference>
<dbReference type="EMBL" id="WOCD01000003">
    <property type="protein sequence ID" value="MUH71999.1"/>
    <property type="molecule type" value="Genomic_DNA"/>
</dbReference>
<sequence>MSEFIGGGYFFEMLNALASLMIAYGVFFFLYFSKRRERREKVEYATRFIQKWNEPAFFHITARIFNNRNIEFLHGLEPQFYEEFRVKNKEGFDDIVTILNFIEEMAQAIESNLADEYTLRKYFQQSLVDTFKILEPFVHVTREKNTT</sequence>
<comment type="caution">
    <text evidence="2">The sequence shown here is derived from an EMBL/GenBank/DDBJ whole genome shotgun (WGS) entry which is preliminary data.</text>
</comment>
<feature type="transmembrane region" description="Helical" evidence="1">
    <location>
        <begin position="13"/>
        <end position="32"/>
    </location>
</feature>
<keyword evidence="1" id="KW-1133">Transmembrane helix</keyword>
<dbReference type="AlphaFoldDB" id="A0A6N8F988"/>
<gene>
    <name evidence="2" type="ORF">GNP35_05610</name>
</gene>
<dbReference type="Pfam" id="PF15956">
    <property type="entry name" value="DUF4760"/>
    <property type="match status" value="1"/>
</dbReference>
<reference evidence="2 3" key="1">
    <citation type="submission" date="2019-11" db="EMBL/GenBank/DDBJ databases">
        <title>P. haliotis isolates from Z. marina roots.</title>
        <authorList>
            <person name="Cohen M."/>
            <person name="Jospin G."/>
            <person name="Eisen J.A."/>
            <person name="Coil D.A."/>
        </authorList>
    </citation>
    <scope>NUCLEOTIDE SEQUENCE [LARGE SCALE GENOMIC DNA]</scope>
    <source>
        <strain evidence="2 3">UCD-MCMsp1aY</strain>
    </source>
</reference>
<proteinExistence type="predicted"/>
<keyword evidence="1" id="KW-0472">Membrane</keyword>
<protein>
    <submittedName>
        <fullName evidence="2">DUF4760 domain-containing protein</fullName>
    </submittedName>
</protein>
<dbReference type="RefSeq" id="WP_155695213.1">
    <property type="nucleotide sequence ID" value="NZ_WOCD01000003.1"/>
</dbReference>